<accession>A0A023GDN3</accession>
<proteinExistence type="evidence at transcript level"/>
<dbReference type="AlphaFoldDB" id="A0A023GDN3"/>
<feature type="signal peptide" evidence="1">
    <location>
        <begin position="1"/>
        <end position="23"/>
    </location>
</feature>
<dbReference type="SUPFAM" id="SSF50814">
    <property type="entry name" value="Lipocalins"/>
    <property type="match status" value="1"/>
</dbReference>
<dbReference type="InterPro" id="IPR012674">
    <property type="entry name" value="Calycin"/>
</dbReference>
<name>A0A023GDN3_AMBTT</name>
<dbReference type="GO" id="GO:0043176">
    <property type="term" value="F:amine binding"/>
    <property type="evidence" value="ECO:0007669"/>
    <property type="project" value="InterPro"/>
</dbReference>
<evidence type="ECO:0000313" key="2">
    <source>
        <dbReference type="EMBL" id="JAC30830.1"/>
    </source>
</evidence>
<reference evidence="2" key="1">
    <citation type="submission" date="2014-03" db="EMBL/GenBank/DDBJ databases">
        <title>The sialotranscriptome of Amblyomma triste, Amblyomma parvum and Amblyomma cajennense ticks, uncovered by 454-based RNA-seq.</title>
        <authorList>
            <person name="Garcia G.R."/>
            <person name="Gardinassi L.G."/>
            <person name="Ribeiro J.M."/>
            <person name="Anatriello E."/>
            <person name="Ferreira B.R."/>
            <person name="Moreira H.N."/>
            <person name="Mafra C."/>
            <person name="Olegario M.M."/>
            <person name="Szabo P.J."/>
            <person name="Miranda-Santos I.K."/>
            <person name="Maruyama S.R."/>
        </authorList>
    </citation>
    <scope>NUCLEOTIDE SEQUENCE</scope>
    <source>
        <strain evidence="2">Mato Grasso do Sul</strain>
        <tissue evidence="2">Salivary glands</tissue>
    </source>
</reference>
<evidence type="ECO:0000256" key="1">
    <source>
        <dbReference type="SAM" id="SignalP"/>
    </source>
</evidence>
<dbReference type="Pfam" id="PF02098">
    <property type="entry name" value="His_binding"/>
    <property type="match status" value="1"/>
</dbReference>
<feature type="chain" id="PRO_5001521938" evidence="1">
    <location>
        <begin position="24"/>
        <end position="186"/>
    </location>
</feature>
<dbReference type="EMBL" id="GBBM01004588">
    <property type="protein sequence ID" value="JAC30830.1"/>
    <property type="molecule type" value="mRNA"/>
</dbReference>
<keyword evidence="1" id="KW-0732">Signal</keyword>
<sequence length="186" mass="20554">MNSFAAFVLAVVATFLLVATTEGVRGPNLLKRDVPDAFQIYANFPVGVGVTDIDNDNIMDCLSAKRKDFDPEAKTVTYIWSLNGDDGSSRKHVAFHHYAGATPDATNFTVGNDSNMAVAHFLYTDYKDCAILEIPHFGDECILFVSREKENDVPESCLEQFTDTCGEAISLRDRHACVDDDTEDED</sequence>
<dbReference type="GO" id="GO:0030682">
    <property type="term" value="P:symbiont-mediated perturbation of host defenses"/>
    <property type="evidence" value="ECO:0007669"/>
    <property type="project" value="InterPro"/>
</dbReference>
<organism evidence="2">
    <name type="scientific">Amblyomma triste</name>
    <name type="common">Neotropical tick</name>
    <dbReference type="NCBI Taxonomy" id="251400"/>
    <lineage>
        <taxon>Eukaryota</taxon>
        <taxon>Metazoa</taxon>
        <taxon>Ecdysozoa</taxon>
        <taxon>Arthropoda</taxon>
        <taxon>Chelicerata</taxon>
        <taxon>Arachnida</taxon>
        <taxon>Acari</taxon>
        <taxon>Parasitiformes</taxon>
        <taxon>Ixodida</taxon>
        <taxon>Ixodoidea</taxon>
        <taxon>Ixodidae</taxon>
        <taxon>Amblyomminae</taxon>
        <taxon>Amblyomma</taxon>
    </lineage>
</organism>
<dbReference type="Gene3D" id="2.40.128.20">
    <property type="match status" value="1"/>
</dbReference>
<protein>
    <submittedName>
        <fullName evidence="2">Putative lipocalin-5 1</fullName>
    </submittedName>
</protein>
<dbReference type="InterPro" id="IPR002970">
    <property type="entry name" value="Tick_his-bd"/>
</dbReference>